<sequence>MIDKNTCGDDCIECNPGAAHLGEGMTIEPEKWTPIDDNGTEIYVYGDRSVDIVVRLPA</sequence>
<accession>A0ABQ3Y0G9</accession>
<reference evidence="1 2" key="1">
    <citation type="submission" date="2021-01" db="EMBL/GenBank/DDBJ databases">
        <title>Whole genome shotgun sequence of Actinoplanes deccanensis NBRC 13994.</title>
        <authorList>
            <person name="Komaki H."/>
            <person name="Tamura T."/>
        </authorList>
    </citation>
    <scope>NUCLEOTIDE SEQUENCE [LARGE SCALE GENOMIC DNA]</scope>
    <source>
        <strain evidence="1 2">NBRC 13994</strain>
    </source>
</reference>
<protein>
    <submittedName>
        <fullName evidence="1">Uncharacterized protein</fullName>
    </submittedName>
</protein>
<evidence type="ECO:0000313" key="1">
    <source>
        <dbReference type="EMBL" id="GID73460.1"/>
    </source>
</evidence>
<dbReference type="Proteomes" id="UP000609879">
    <property type="component" value="Unassembled WGS sequence"/>
</dbReference>
<organism evidence="1 2">
    <name type="scientific">Paractinoplanes deccanensis</name>
    <dbReference type="NCBI Taxonomy" id="113561"/>
    <lineage>
        <taxon>Bacteria</taxon>
        <taxon>Bacillati</taxon>
        <taxon>Actinomycetota</taxon>
        <taxon>Actinomycetes</taxon>
        <taxon>Micromonosporales</taxon>
        <taxon>Micromonosporaceae</taxon>
        <taxon>Paractinoplanes</taxon>
    </lineage>
</organism>
<proteinExistence type="predicted"/>
<dbReference type="EMBL" id="BOMI01000033">
    <property type="protein sequence ID" value="GID73460.1"/>
    <property type="molecule type" value="Genomic_DNA"/>
</dbReference>
<keyword evidence="2" id="KW-1185">Reference proteome</keyword>
<gene>
    <name evidence="1" type="ORF">Ade02nite_21010</name>
</gene>
<name>A0ABQ3Y0G9_9ACTN</name>
<evidence type="ECO:0000313" key="2">
    <source>
        <dbReference type="Proteomes" id="UP000609879"/>
    </source>
</evidence>
<comment type="caution">
    <text evidence="1">The sequence shown here is derived from an EMBL/GenBank/DDBJ whole genome shotgun (WGS) entry which is preliminary data.</text>
</comment>
<dbReference type="RefSeq" id="WP_203761378.1">
    <property type="nucleotide sequence ID" value="NZ_BAAABO010000029.1"/>
</dbReference>